<evidence type="ECO:0000256" key="9">
    <source>
        <dbReference type="ARBA" id="ARBA00022989"/>
    </source>
</evidence>
<comment type="caution">
    <text evidence="13">The sequence shown here is derived from an EMBL/GenBank/DDBJ whole genome shotgun (WGS) entry which is preliminary data.</text>
</comment>
<keyword evidence="4" id="KW-0813">Transport</keyword>
<evidence type="ECO:0000313" key="14">
    <source>
        <dbReference type="Proteomes" id="UP000762676"/>
    </source>
</evidence>
<proteinExistence type="inferred from homology"/>
<keyword evidence="6" id="KW-0256">Endoplasmic reticulum</keyword>
<evidence type="ECO:0000256" key="5">
    <source>
        <dbReference type="ARBA" id="ARBA00022692"/>
    </source>
</evidence>
<dbReference type="InterPro" id="IPR019150">
    <property type="entry name" value="Vesicle_transport_protein_Use1"/>
</dbReference>
<evidence type="ECO:0000256" key="6">
    <source>
        <dbReference type="ARBA" id="ARBA00022824"/>
    </source>
</evidence>
<dbReference type="GO" id="GO:0005789">
    <property type="term" value="C:endoplasmic reticulum membrane"/>
    <property type="evidence" value="ECO:0007669"/>
    <property type="project" value="UniProtKB-SubCell"/>
</dbReference>
<evidence type="ECO:0000256" key="8">
    <source>
        <dbReference type="ARBA" id="ARBA00022927"/>
    </source>
</evidence>
<dbReference type="PANTHER" id="PTHR13050:SF7">
    <property type="entry name" value="VESICLE TRANSPORT PROTEIN USE1"/>
    <property type="match status" value="1"/>
</dbReference>
<evidence type="ECO:0000256" key="4">
    <source>
        <dbReference type="ARBA" id="ARBA00022448"/>
    </source>
</evidence>
<organism evidence="13 14">
    <name type="scientific">Elysia marginata</name>
    <dbReference type="NCBI Taxonomy" id="1093978"/>
    <lineage>
        <taxon>Eukaryota</taxon>
        <taxon>Metazoa</taxon>
        <taxon>Spiralia</taxon>
        <taxon>Lophotrochozoa</taxon>
        <taxon>Mollusca</taxon>
        <taxon>Gastropoda</taxon>
        <taxon>Heterobranchia</taxon>
        <taxon>Euthyneura</taxon>
        <taxon>Panpulmonata</taxon>
        <taxon>Sacoglossa</taxon>
        <taxon>Placobranchoidea</taxon>
        <taxon>Plakobranchidae</taxon>
        <taxon>Elysia</taxon>
    </lineage>
</organism>
<dbReference type="Pfam" id="PF09753">
    <property type="entry name" value="Use1"/>
    <property type="match status" value="1"/>
</dbReference>
<accession>A0AAV4HXP5</accession>
<evidence type="ECO:0000256" key="10">
    <source>
        <dbReference type="ARBA" id="ARBA00023136"/>
    </source>
</evidence>
<dbReference type="EMBL" id="BMAT01002238">
    <property type="protein sequence ID" value="GFS02365.1"/>
    <property type="molecule type" value="Genomic_DNA"/>
</dbReference>
<evidence type="ECO:0000313" key="13">
    <source>
        <dbReference type="EMBL" id="GFS02365.1"/>
    </source>
</evidence>
<keyword evidence="14" id="KW-1185">Reference proteome</keyword>
<feature type="transmembrane region" description="Helical" evidence="12">
    <location>
        <begin position="328"/>
        <end position="351"/>
    </location>
</feature>
<comment type="subcellular location">
    <subcellularLocation>
        <location evidence="1">Endoplasmic reticulum membrane</location>
        <topology evidence="1">Single-pass type IV membrane protein</topology>
    </subcellularLocation>
</comment>
<dbReference type="GO" id="GO:0006890">
    <property type="term" value="P:retrograde vesicle-mediated transport, Golgi to endoplasmic reticulum"/>
    <property type="evidence" value="ECO:0007669"/>
    <property type="project" value="TreeGrafter"/>
</dbReference>
<evidence type="ECO:0000256" key="1">
    <source>
        <dbReference type="ARBA" id="ARBA00004163"/>
    </source>
</evidence>
<dbReference type="CDD" id="cd15860">
    <property type="entry name" value="SNARE_USE1"/>
    <property type="match status" value="1"/>
</dbReference>
<dbReference type="GO" id="GO:0015031">
    <property type="term" value="P:protein transport"/>
    <property type="evidence" value="ECO:0007669"/>
    <property type="project" value="UniProtKB-KW"/>
</dbReference>
<comment type="similarity">
    <text evidence="2">Belongs to the USE1 family.</text>
</comment>
<keyword evidence="10 12" id="KW-0472">Membrane</keyword>
<sequence>MDVCFFLKQEFSICFHFYYLVVVVVGVVVVVAVFVVVVVADDGGKGSLSRTNDTYPFNRRSSQSCLPCNYGDVYGSEKLNLFYEWLLEIKIGIPTTTNMAGATRIEINFNRLLGQCQAMAEDKENRDWRFDKYIGSLQNFLVELKKSQSKPSQEILLDYQRKVDLLKGLSEAEKKPSASDRALITERLRPVSTNVTSTRARELQIKAKVRCEEDLRTELFGSPPKSSQSEDDDLSYLRHRRKFQEEKENEEEADIDTILQHHHKIQEKLAEEMLQHTRALKFNITEAGEIIKKDTKTVIDSHSLAEANMDKLKKESERLEAHTKTCSWWIWLMLLFVVITFLGMIPFMRLFSK</sequence>
<evidence type="ECO:0000256" key="7">
    <source>
        <dbReference type="ARBA" id="ARBA00022892"/>
    </source>
</evidence>
<feature type="transmembrane region" description="Helical" evidence="12">
    <location>
        <begin position="17"/>
        <end position="40"/>
    </location>
</feature>
<name>A0AAV4HXP5_9GAST</name>
<dbReference type="AlphaFoldDB" id="A0AAV4HXP5"/>
<keyword evidence="5 12" id="KW-0812">Transmembrane</keyword>
<keyword evidence="8" id="KW-0653">Protein transport</keyword>
<gene>
    <name evidence="13" type="ORF">ElyMa_001121100</name>
</gene>
<keyword evidence="7" id="KW-0931">ER-Golgi transport</keyword>
<evidence type="ECO:0000256" key="3">
    <source>
        <dbReference type="ARBA" id="ARBA00015843"/>
    </source>
</evidence>
<protein>
    <recommendedName>
        <fullName evidence="3">Vesicle transport protein USE1</fullName>
    </recommendedName>
    <alternativeName>
        <fullName evidence="11">USE1-like protein</fullName>
    </alternativeName>
</protein>
<dbReference type="PANTHER" id="PTHR13050">
    <property type="entry name" value="USE1-LIKE PROTEIN"/>
    <property type="match status" value="1"/>
</dbReference>
<evidence type="ECO:0000256" key="12">
    <source>
        <dbReference type="SAM" id="Phobius"/>
    </source>
</evidence>
<reference evidence="13 14" key="1">
    <citation type="journal article" date="2021" name="Elife">
        <title>Chloroplast acquisition without the gene transfer in kleptoplastic sea slugs, Plakobranchus ocellatus.</title>
        <authorList>
            <person name="Maeda T."/>
            <person name="Takahashi S."/>
            <person name="Yoshida T."/>
            <person name="Shimamura S."/>
            <person name="Takaki Y."/>
            <person name="Nagai Y."/>
            <person name="Toyoda A."/>
            <person name="Suzuki Y."/>
            <person name="Arimoto A."/>
            <person name="Ishii H."/>
            <person name="Satoh N."/>
            <person name="Nishiyama T."/>
            <person name="Hasebe M."/>
            <person name="Maruyama T."/>
            <person name="Minagawa J."/>
            <person name="Obokata J."/>
            <person name="Shigenobu S."/>
        </authorList>
    </citation>
    <scope>NUCLEOTIDE SEQUENCE [LARGE SCALE GENOMIC DNA]</scope>
</reference>
<keyword evidence="9 12" id="KW-1133">Transmembrane helix</keyword>
<dbReference type="GO" id="GO:0031201">
    <property type="term" value="C:SNARE complex"/>
    <property type="evidence" value="ECO:0007669"/>
    <property type="project" value="TreeGrafter"/>
</dbReference>
<dbReference type="Proteomes" id="UP000762676">
    <property type="component" value="Unassembled WGS sequence"/>
</dbReference>
<evidence type="ECO:0000256" key="11">
    <source>
        <dbReference type="ARBA" id="ARBA00032711"/>
    </source>
</evidence>
<evidence type="ECO:0000256" key="2">
    <source>
        <dbReference type="ARBA" id="ARBA00007891"/>
    </source>
</evidence>
<dbReference type="GO" id="GO:0005484">
    <property type="term" value="F:SNAP receptor activity"/>
    <property type="evidence" value="ECO:0007669"/>
    <property type="project" value="TreeGrafter"/>
</dbReference>